<keyword evidence="4 12" id="KW-0894">Sodium channel</keyword>
<dbReference type="Gene3D" id="2.60.470.10">
    <property type="entry name" value="Acid-sensing ion channels like domains"/>
    <property type="match status" value="1"/>
</dbReference>
<feature type="non-terminal residue" evidence="14">
    <location>
        <position position="1"/>
    </location>
</feature>
<keyword evidence="5 12" id="KW-0812">Transmembrane</keyword>
<sequence length="488" mass="55822">WRPNRPYHSRRKAVTAATCRTLLCNHIRLFGEETSLHGFRYIISPKSRLAEKLLWSAVCITCVSVAIVMMDIVWLRFQDSPTVTTVETTTYPIWNIPFPAVTLCNNNKVHKTAAIALAKHLSERLPVKNSTVLEVLAMLPALINFQEINDQEARKFQEVLLGAGYNISDLMLQLTPPCKTLLLKCIWLDTVTDCSDLFHVSKSVMGICCSFNYYGVKDNLRPVQRDQEGHIHYAHGAGQHAGLTVVLDTQQPEYFAPLDPMIGIWAMFHDPEDYPDTDLQTALVEPGKSVTVMLEAQVIESTDTVRWMNVESRQCWFDDEVAVLQSSPSYSFQTCITECRMKVFQEKCGCIPFFYPLFGQYLSLNSFGRNLMHNETEGMNCTCQPQCTDKSYLFDRETAVSEPRYSRTESVLRNVANASVLHAFFRGITCMKYARNAYVTWDVVFDVQQTKEIYNYQNTKKRLRKTNAAIWFNKICKPELLTEQISNV</sequence>
<evidence type="ECO:0000256" key="4">
    <source>
        <dbReference type="ARBA" id="ARBA00022461"/>
    </source>
</evidence>
<evidence type="ECO:0000256" key="5">
    <source>
        <dbReference type="ARBA" id="ARBA00022692"/>
    </source>
</evidence>
<gene>
    <name evidence="14" type="ORF">Cfor_05944</name>
</gene>
<name>A0A6L2Q0T4_COPFO</name>
<comment type="similarity">
    <text evidence="2 12">Belongs to the amiloride-sensitive sodium channel (TC 1.A.6) family.</text>
</comment>
<keyword evidence="10 12" id="KW-0739">Sodium transport</keyword>
<evidence type="ECO:0000256" key="2">
    <source>
        <dbReference type="ARBA" id="ARBA00007193"/>
    </source>
</evidence>
<evidence type="ECO:0000256" key="6">
    <source>
        <dbReference type="ARBA" id="ARBA00022989"/>
    </source>
</evidence>
<dbReference type="OrthoDB" id="6021021at2759"/>
<dbReference type="InterPro" id="IPR001873">
    <property type="entry name" value="ENaC"/>
</dbReference>
<comment type="caution">
    <text evidence="14">The sequence shown here is derived from an EMBL/GenBank/DDBJ whole genome shotgun (WGS) entry which is preliminary data.</text>
</comment>
<keyword evidence="6 13" id="KW-1133">Transmembrane helix</keyword>
<evidence type="ECO:0000256" key="13">
    <source>
        <dbReference type="SAM" id="Phobius"/>
    </source>
</evidence>
<comment type="subcellular location">
    <subcellularLocation>
        <location evidence="1">Membrane</location>
        <topology evidence="1">Multi-pass membrane protein</topology>
    </subcellularLocation>
</comment>
<keyword evidence="9 13" id="KW-0472">Membrane</keyword>
<feature type="transmembrane region" description="Helical" evidence="13">
    <location>
        <begin position="53"/>
        <end position="75"/>
    </location>
</feature>
<evidence type="ECO:0000256" key="3">
    <source>
        <dbReference type="ARBA" id="ARBA00022448"/>
    </source>
</evidence>
<organism evidence="14 15">
    <name type="scientific">Coptotermes formosanus</name>
    <name type="common">Formosan subterranean termite</name>
    <dbReference type="NCBI Taxonomy" id="36987"/>
    <lineage>
        <taxon>Eukaryota</taxon>
        <taxon>Metazoa</taxon>
        <taxon>Ecdysozoa</taxon>
        <taxon>Arthropoda</taxon>
        <taxon>Hexapoda</taxon>
        <taxon>Insecta</taxon>
        <taxon>Pterygota</taxon>
        <taxon>Neoptera</taxon>
        <taxon>Polyneoptera</taxon>
        <taxon>Dictyoptera</taxon>
        <taxon>Blattodea</taxon>
        <taxon>Blattoidea</taxon>
        <taxon>Termitoidae</taxon>
        <taxon>Rhinotermitidae</taxon>
        <taxon>Coptotermes</taxon>
    </lineage>
</organism>
<evidence type="ECO:0000256" key="10">
    <source>
        <dbReference type="ARBA" id="ARBA00023201"/>
    </source>
</evidence>
<keyword evidence="3 12" id="KW-0813">Transport</keyword>
<evidence type="ECO:0000256" key="7">
    <source>
        <dbReference type="ARBA" id="ARBA00023053"/>
    </source>
</evidence>
<evidence type="ECO:0000256" key="1">
    <source>
        <dbReference type="ARBA" id="ARBA00004141"/>
    </source>
</evidence>
<dbReference type="InParanoid" id="A0A6L2Q0T4"/>
<dbReference type="GO" id="GO:0005886">
    <property type="term" value="C:plasma membrane"/>
    <property type="evidence" value="ECO:0007669"/>
    <property type="project" value="TreeGrafter"/>
</dbReference>
<dbReference type="PRINTS" id="PR01078">
    <property type="entry name" value="AMINACHANNEL"/>
</dbReference>
<evidence type="ECO:0000256" key="8">
    <source>
        <dbReference type="ARBA" id="ARBA00023065"/>
    </source>
</evidence>
<evidence type="ECO:0000313" key="15">
    <source>
        <dbReference type="Proteomes" id="UP000502823"/>
    </source>
</evidence>
<keyword evidence="7" id="KW-0915">Sodium</keyword>
<keyword evidence="11 12" id="KW-0407">Ion channel</keyword>
<reference evidence="15" key="1">
    <citation type="submission" date="2020-01" db="EMBL/GenBank/DDBJ databases">
        <title>Draft genome sequence of the Termite Coptotermes fromosanus.</title>
        <authorList>
            <person name="Itakura S."/>
            <person name="Yosikawa Y."/>
            <person name="Umezawa K."/>
        </authorList>
    </citation>
    <scope>NUCLEOTIDE SEQUENCE [LARGE SCALE GENOMIC DNA]</scope>
</reference>
<protein>
    <submittedName>
        <fullName evidence="14">Uncharacterized protein</fullName>
    </submittedName>
</protein>
<dbReference type="GO" id="GO:0015280">
    <property type="term" value="F:ligand-gated sodium channel activity"/>
    <property type="evidence" value="ECO:0007669"/>
    <property type="project" value="TreeGrafter"/>
</dbReference>
<evidence type="ECO:0000256" key="9">
    <source>
        <dbReference type="ARBA" id="ARBA00023136"/>
    </source>
</evidence>
<evidence type="ECO:0000256" key="11">
    <source>
        <dbReference type="ARBA" id="ARBA00023303"/>
    </source>
</evidence>
<keyword evidence="8 12" id="KW-0406">Ion transport</keyword>
<keyword evidence="15" id="KW-1185">Reference proteome</keyword>
<dbReference type="AlphaFoldDB" id="A0A6L2Q0T4"/>
<dbReference type="PANTHER" id="PTHR11690">
    <property type="entry name" value="AMILORIDE-SENSITIVE SODIUM CHANNEL-RELATED"/>
    <property type="match status" value="1"/>
</dbReference>
<dbReference type="PANTHER" id="PTHR11690:SF237">
    <property type="entry name" value="PICKPOCKET 16-RELATED"/>
    <property type="match status" value="1"/>
</dbReference>
<accession>A0A6L2Q0T4</accession>
<evidence type="ECO:0000313" key="14">
    <source>
        <dbReference type="EMBL" id="GFG36325.1"/>
    </source>
</evidence>
<dbReference type="Pfam" id="PF00858">
    <property type="entry name" value="ASC"/>
    <property type="match status" value="1"/>
</dbReference>
<proteinExistence type="inferred from homology"/>
<dbReference type="Proteomes" id="UP000502823">
    <property type="component" value="Unassembled WGS sequence"/>
</dbReference>
<dbReference type="EMBL" id="BLKM01012412">
    <property type="protein sequence ID" value="GFG36325.1"/>
    <property type="molecule type" value="Genomic_DNA"/>
</dbReference>
<evidence type="ECO:0000256" key="12">
    <source>
        <dbReference type="RuleBase" id="RU000679"/>
    </source>
</evidence>